<evidence type="ECO:0000256" key="9">
    <source>
        <dbReference type="HAMAP-Rule" id="MF_02113"/>
    </source>
</evidence>
<dbReference type="Gene3D" id="3.60.20.10">
    <property type="entry name" value="Glutamine Phosphoribosylpyrophosphate, subunit 1, domain 1"/>
    <property type="match status" value="1"/>
</dbReference>
<evidence type="ECO:0000256" key="2">
    <source>
        <dbReference type="ARBA" id="ARBA00022490"/>
    </source>
</evidence>
<dbReference type="PANTHER" id="PTHR32194:SF0">
    <property type="entry name" value="ATP-DEPENDENT PROTEASE SUBUNIT HSLV"/>
    <property type="match status" value="1"/>
</dbReference>
<feature type="propeptide" id="PRO_5033181985" description="Removed in mature form; by autocatalysis" evidence="9">
    <location>
        <begin position="1"/>
        <end position="15"/>
    </location>
</feature>
<comment type="activity regulation">
    <text evidence="9">The formation of the proteasomal ATPase PAN-20S proteasome complex, via the docking of the C-termini of PAN into the intersubunit pockets in the alpha-rings, triggers opening of the gate for substrate entry. Interconversion between the open-gate and close-gate conformations leads to a dynamic regulation of the 20S proteasome proteolysis activity.</text>
</comment>
<dbReference type="EC" id="3.4.25.1" evidence="9"/>
<keyword evidence="8 9" id="KW-0865">Zymogen</keyword>
<comment type="subunit">
    <text evidence="9">The 20S proteasome core is composed of 14 alpha and 14 beta subunits that assemble into four stacked heptameric rings, resulting in a barrel-shaped structure. The two inner rings, each composed of seven catalytic beta subunits, are sandwiched by two outer rings, each composed of seven alpha subunits. The catalytic chamber with the active sites is on the inside of the barrel. Has a gated structure, the ends of the cylinder being occluded by the N-termini of the alpha-subunits. Is capped at one or both ends by the proteasome regulatory ATPase, PAN.</text>
</comment>
<reference evidence="11" key="1">
    <citation type="journal article" date="2020" name="ISME J.">
        <title>Gammaproteobacteria mediating utilization of methyl-, sulfur- and petroleum organic compounds in deep ocean hydrothermal plumes.</title>
        <authorList>
            <person name="Zhou Z."/>
            <person name="Liu Y."/>
            <person name="Pan J."/>
            <person name="Cron B.R."/>
            <person name="Toner B.M."/>
            <person name="Anantharaman K."/>
            <person name="Breier J.A."/>
            <person name="Dick G.J."/>
            <person name="Li M."/>
        </authorList>
    </citation>
    <scope>NUCLEOTIDE SEQUENCE</scope>
    <source>
        <strain evidence="11">SZUA-1435</strain>
    </source>
</reference>
<dbReference type="GO" id="GO:0005737">
    <property type="term" value="C:cytoplasm"/>
    <property type="evidence" value="ECO:0007669"/>
    <property type="project" value="UniProtKB-SubCell"/>
</dbReference>
<name>A0A832YYC0_9CREN</name>
<dbReference type="NCBIfam" id="TIGR03634">
    <property type="entry name" value="arc_protsome_B"/>
    <property type="match status" value="1"/>
</dbReference>
<keyword evidence="3 9" id="KW-0645">Protease</keyword>
<dbReference type="EMBL" id="DQTV01000038">
    <property type="protein sequence ID" value="HIP56802.1"/>
    <property type="molecule type" value="Genomic_DNA"/>
</dbReference>
<accession>A0A832YYC0</accession>
<dbReference type="Pfam" id="PF00227">
    <property type="entry name" value="Proteasome"/>
    <property type="match status" value="1"/>
</dbReference>
<evidence type="ECO:0000313" key="11">
    <source>
        <dbReference type="EMBL" id="HIP56802.1"/>
    </source>
</evidence>
<feature type="active site" description="Nucleophile" evidence="9 10">
    <location>
        <position position="16"/>
    </location>
</feature>
<comment type="subcellular location">
    <subcellularLocation>
        <location evidence="9">Cytoplasm</location>
    </subcellularLocation>
</comment>
<comment type="function">
    <text evidence="9">Component of the proteasome core, a large protease complex with broad specificity involved in protein degradation.</text>
</comment>
<dbReference type="HAMAP" id="MF_02113_A">
    <property type="entry name" value="Proteasome_B_A"/>
    <property type="match status" value="1"/>
</dbReference>
<protein>
    <recommendedName>
        <fullName evidence="9">Proteasome subunit beta</fullName>
        <ecNumber evidence="9">3.4.25.1</ecNumber>
    </recommendedName>
    <alternativeName>
        <fullName evidence="9">20S proteasome beta subunit</fullName>
    </alternativeName>
    <alternativeName>
        <fullName evidence="9">Proteasome core protein PsmB</fullName>
    </alternativeName>
</protein>
<dbReference type="PROSITE" id="PS00854">
    <property type="entry name" value="PROTEASOME_BETA_1"/>
    <property type="match status" value="1"/>
</dbReference>
<dbReference type="PRINTS" id="PR00141">
    <property type="entry name" value="PROTEASOME"/>
</dbReference>
<sequence>MYRYITQMYQQALRGTTTVGMVLRDYVILAADKRATSGHYIAHKHVKKIVRIAENAAITTAGLVADAQALADYLRAQSMYHKLSTGLPMSLRSMAYLLSLILNEAKLYPYIVQLLLGGYDYYEGPKLYAIELFGDVTEERYTATGSGSPIAIGIIESEYREDLAVDEAIKLAVRAVVSASLRDAFSGEGVDVAIIGRDYYRELTYSKQDIRQLFGRALP</sequence>
<dbReference type="GO" id="GO:0019774">
    <property type="term" value="C:proteasome core complex, beta-subunit complex"/>
    <property type="evidence" value="ECO:0007669"/>
    <property type="project" value="UniProtKB-UniRule"/>
</dbReference>
<evidence type="ECO:0000256" key="3">
    <source>
        <dbReference type="ARBA" id="ARBA00022670"/>
    </source>
</evidence>
<dbReference type="InterPro" id="IPR000243">
    <property type="entry name" value="Pept_T1A_subB"/>
</dbReference>
<keyword evidence="6 9" id="KW-0068">Autocatalytic cleavage</keyword>
<evidence type="ECO:0000256" key="10">
    <source>
        <dbReference type="PIRSR" id="PIRSR600243-1"/>
    </source>
</evidence>
<dbReference type="InterPro" id="IPR016050">
    <property type="entry name" value="Proteasome_bsu_CS"/>
</dbReference>
<dbReference type="Proteomes" id="UP000605805">
    <property type="component" value="Unassembled WGS sequence"/>
</dbReference>
<dbReference type="InterPro" id="IPR029055">
    <property type="entry name" value="Ntn_hydrolases_N"/>
</dbReference>
<evidence type="ECO:0000256" key="6">
    <source>
        <dbReference type="ARBA" id="ARBA00022813"/>
    </source>
</evidence>
<dbReference type="AlphaFoldDB" id="A0A832YYC0"/>
<dbReference type="PANTHER" id="PTHR32194">
    <property type="entry name" value="METALLOPROTEASE TLDD"/>
    <property type="match status" value="1"/>
</dbReference>
<keyword evidence="2 9" id="KW-0963">Cytoplasm</keyword>
<dbReference type="GO" id="GO:0004298">
    <property type="term" value="F:threonine-type endopeptidase activity"/>
    <property type="evidence" value="ECO:0007669"/>
    <property type="project" value="UniProtKB-UniRule"/>
</dbReference>
<comment type="catalytic activity">
    <reaction evidence="1 9">
        <text>Cleavage of peptide bonds with very broad specificity.</text>
        <dbReference type="EC" id="3.4.25.1"/>
    </reaction>
</comment>
<keyword evidence="4 9" id="KW-0888">Threonine protease</keyword>
<dbReference type="InterPro" id="IPR023333">
    <property type="entry name" value="Proteasome_suB-type"/>
</dbReference>
<proteinExistence type="inferred from homology"/>
<dbReference type="InterPro" id="IPR001353">
    <property type="entry name" value="Proteasome_sua/b"/>
</dbReference>
<comment type="similarity">
    <text evidence="9">Belongs to the peptidase T1B family.</text>
</comment>
<comment type="caution">
    <text evidence="11">The sequence shown here is derived from an EMBL/GenBank/DDBJ whole genome shotgun (WGS) entry which is preliminary data.</text>
</comment>
<dbReference type="InterPro" id="IPR019983">
    <property type="entry name" value="Pept_T1A_Psome_bsu_arc"/>
</dbReference>
<evidence type="ECO:0000256" key="8">
    <source>
        <dbReference type="ARBA" id="ARBA00023145"/>
    </source>
</evidence>
<dbReference type="GO" id="GO:0010498">
    <property type="term" value="P:proteasomal protein catabolic process"/>
    <property type="evidence" value="ECO:0007669"/>
    <property type="project" value="UniProtKB-UniRule"/>
</dbReference>
<feature type="chain" id="PRO_5033181984" description="Proteasome subunit beta" evidence="9">
    <location>
        <begin position="16"/>
        <end position="219"/>
    </location>
</feature>
<evidence type="ECO:0000256" key="1">
    <source>
        <dbReference type="ARBA" id="ARBA00001198"/>
    </source>
</evidence>
<keyword evidence="5 9" id="KW-0378">Hydrolase</keyword>
<evidence type="ECO:0000256" key="7">
    <source>
        <dbReference type="ARBA" id="ARBA00022942"/>
    </source>
</evidence>
<evidence type="ECO:0000313" key="12">
    <source>
        <dbReference type="Proteomes" id="UP000605805"/>
    </source>
</evidence>
<gene>
    <name evidence="9 11" type="primary">psmB</name>
    <name evidence="11" type="ORF">EYH02_01855</name>
</gene>
<organism evidence="11 12">
    <name type="scientific">Ignisphaera aggregans</name>
    <dbReference type="NCBI Taxonomy" id="334771"/>
    <lineage>
        <taxon>Archaea</taxon>
        <taxon>Thermoproteota</taxon>
        <taxon>Thermoprotei</taxon>
        <taxon>Desulfurococcales</taxon>
        <taxon>Desulfurococcaceae</taxon>
        <taxon>Ignisphaera</taxon>
    </lineage>
</organism>
<dbReference type="SUPFAM" id="SSF56235">
    <property type="entry name" value="N-terminal nucleophile aminohydrolases (Ntn hydrolases)"/>
    <property type="match status" value="1"/>
</dbReference>
<keyword evidence="7 9" id="KW-0647">Proteasome</keyword>
<evidence type="ECO:0000256" key="5">
    <source>
        <dbReference type="ARBA" id="ARBA00022801"/>
    </source>
</evidence>
<dbReference type="PROSITE" id="PS51476">
    <property type="entry name" value="PROTEASOME_BETA_2"/>
    <property type="match status" value="1"/>
</dbReference>
<evidence type="ECO:0000256" key="4">
    <source>
        <dbReference type="ARBA" id="ARBA00022698"/>
    </source>
</evidence>